<evidence type="ECO:0000313" key="3">
    <source>
        <dbReference type="Proteomes" id="UP001382904"/>
    </source>
</evidence>
<proteinExistence type="predicted"/>
<evidence type="ECO:0000256" key="1">
    <source>
        <dbReference type="SAM" id="MobiDB-lite"/>
    </source>
</evidence>
<sequence length="87" mass="10023">MRVEPDAEEAVDERAQLLQRMRHVLERAELAPPGPTACATRRRSRSPTPPNRRFGPARWHRSNGRSWHNDWSACHRPPLGPPTRRAT</sequence>
<dbReference type="Proteomes" id="UP001382904">
    <property type="component" value="Unassembled WGS sequence"/>
</dbReference>
<accession>A0ABU8TZX0</accession>
<feature type="region of interest" description="Disordered" evidence="1">
    <location>
        <begin position="28"/>
        <end position="87"/>
    </location>
</feature>
<reference evidence="2 3" key="1">
    <citation type="submission" date="2024-03" db="EMBL/GenBank/DDBJ databases">
        <title>Novel Streptomyces species of biotechnological and ecological value are a feature of Machair soil.</title>
        <authorList>
            <person name="Prole J.R."/>
            <person name="Goodfellow M."/>
            <person name="Allenby N."/>
            <person name="Ward A.C."/>
        </authorList>
    </citation>
    <scope>NUCLEOTIDE SEQUENCE [LARGE SCALE GENOMIC DNA]</scope>
    <source>
        <strain evidence="2 3">MS1.HAVA.3</strain>
    </source>
</reference>
<comment type="caution">
    <text evidence="2">The sequence shown here is derived from an EMBL/GenBank/DDBJ whole genome shotgun (WGS) entry which is preliminary data.</text>
</comment>
<keyword evidence="3" id="KW-1185">Reference proteome</keyword>
<name>A0ABU8TZX0_9ACTN</name>
<gene>
    <name evidence="2" type="ORF">WKI68_06090</name>
</gene>
<organism evidence="2 3">
    <name type="scientific">Streptomyces caledonius</name>
    <dbReference type="NCBI Taxonomy" id="3134107"/>
    <lineage>
        <taxon>Bacteria</taxon>
        <taxon>Bacillati</taxon>
        <taxon>Actinomycetota</taxon>
        <taxon>Actinomycetes</taxon>
        <taxon>Kitasatosporales</taxon>
        <taxon>Streptomycetaceae</taxon>
        <taxon>Streptomyces</taxon>
    </lineage>
</organism>
<dbReference type="EMBL" id="JBBKAM010000002">
    <property type="protein sequence ID" value="MEJ8641163.1"/>
    <property type="molecule type" value="Genomic_DNA"/>
</dbReference>
<protein>
    <submittedName>
        <fullName evidence="2">Uncharacterized protein</fullName>
    </submittedName>
</protein>
<evidence type="ECO:0000313" key="2">
    <source>
        <dbReference type="EMBL" id="MEJ8641163.1"/>
    </source>
</evidence>